<dbReference type="AlphaFoldDB" id="A0A5C6AI28"/>
<dbReference type="Gene3D" id="3.40.50.2300">
    <property type="match status" value="2"/>
</dbReference>
<dbReference type="InterPro" id="IPR028082">
    <property type="entry name" value="Peripla_BP_I"/>
</dbReference>
<organism evidence="5 6">
    <name type="scientific">Neorhodopirellula pilleata</name>
    <dbReference type="NCBI Taxonomy" id="2714738"/>
    <lineage>
        <taxon>Bacteria</taxon>
        <taxon>Pseudomonadati</taxon>
        <taxon>Planctomycetota</taxon>
        <taxon>Planctomycetia</taxon>
        <taxon>Pirellulales</taxon>
        <taxon>Pirellulaceae</taxon>
        <taxon>Neorhodopirellula</taxon>
    </lineage>
</organism>
<dbReference type="PANTHER" id="PTHR46847">
    <property type="entry name" value="D-ALLOSE-BINDING PERIPLASMIC PROTEIN-RELATED"/>
    <property type="match status" value="1"/>
</dbReference>
<dbReference type="Pfam" id="PF13407">
    <property type="entry name" value="Peripla_BP_4"/>
    <property type="match status" value="1"/>
</dbReference>
<accession>A0A5C6AI28</accession>
<dbReference type="CDD" id="cd20004">
    <property type="entry name" value="PBP1_ABC_sugar_binding-like"/>
    <property type="match status" value="1"/>
</dbReference>
<dbReference type="SUPFAM" id="SSF53822">
    <property type="entry name" value="Periplasmic binding protein-like I"/>
    <property type="match status" value="1"/>
</dbReference>
<evidence type="ECO:0000313" key="6">
    <source>
        <dbReference type="Proteomes" id="UP000316213"/>
    </source>
</evidence>
<reference evidence="5 6" key="1">
    <citation type="submission" date="2019-02" db="EMBL/GenBank/DDBJ databases">
        <title>Deep-cultivation of Planctomycetes and their phenomic and genomic characterization uncovers novel biology.</title>
        <authorList>
            <person name="Wiegand S."/>
            <person name="Jogler M."/>
            <person name="Boedeker C."/>
            <person name="Pinto D."/>
            <person name="Vollmers J."/>
            <person name="Rivas-Marin E."/>
            <person name="Kohn T."/>
            <person name="Peeters S.H."/>
            <person name="Heuer A."/>
            <person name="Rast P."/>
            <person name="Oberbeckmann S."/>
            <person name="Bunk B."/>
            <person name="Jeske O."/>
            <person name="Meyerdierks A."/>
            <person name="Storesund J.E."/>
            <person name="Kallscheuer N."/>
            <person name="Luecker S."/>
            <person name="Lage O.M."/>
            <person name="Pohl T."/>
            <person name="Merkel B.J."/>
            <person name="Hornburger P."/>
            <person name="Mueller R.-W."/>
            <person name="Bruemmer F."/>
            <person name="Labrenz M."/>
            <person name="Spormann A.M."/>
            <person name="Op Den Camp H."/>
            <person name="Overmann J."/>
            <person name="Amann R."/>
            <person name="Jetten M.S.M."/>
            <person name="Mascher T."/>
            <person name="Medema M.H."/>
            <person name="Devos D.P."/>
            <person name="Kaster A.-K."/>
            <person name="Ovreas L."/>
            <person name="Rohde M."/>
            <person name="Galperin M.Y."/>
            <person name="Jogler C."/>
        </authorList>
    </citation>
    <scope>NUCLEOTIDE SEQUENCE [LARGE SCALE GENOMIC DNA]</scope>
    <source>
        <strain evidence="5 6">Pla100</strain>
    </source>
</reference>
<dbReference type="PANTHER" id="PTHR46847:SF1">
    <property type="entry name" value="D-ALLOSE-BINDING PERIPLASMIC PROTEIN-RELATED"/>
    <property type="match status" value="1"/>
</dbReference>
<sequence>MRLNIVGLLSFVGLIGCLVIGCQPPAETAPSAKNADDPLHFAVIPKGETHIFWQSVKLGAEQAGAEENARITFKGPAKESDRNEQINVLQGFLNANVDGICLAPLDADALVRPVEEAGRAGVPVVIFDSGLNADEKDIVSYVATDNFKGGQLAADAMAASLGDEGGKVICLRYNKGSESTHQREEGFLDGIAKYPQIEVISSDQYAGTTTESAVDKAQALLNRYGNEVDGIFAVCEPNAEGVLRAIKDRGLGGKIKLVGFDSSDSLRQALSSGDIAAIVLQDPVRMGYLAVKTLAAHVKGEQVESYTDTGVYVATMDNRDDETISRLLNPPKS</sequence>
<feature type="domain" description="Periplasmic binding protein" evidence="4">
    <location>
        <begin position="41"/>
        <end position="302"/>
    </location>
</feature>
<name>A0A5C6AI28_9BACT</name>
<evidence type="ECO:0000313" key="5">
    <source>
        <dbReference type="EMBL" id="TWT99056.1"/>
    </source>
</evidence>
<evidence type="ECO:0000256" key="3">
    <source>
        <dbReference type="ARBA" id="ARBA00022729"/>
    </source>
</evidence>
<evidence type="ECO:0000259" key="4">
    <source>
        <dbReference type="Pfam" id="PF13407"/>
    </source>
</evidence>
<dbReference type="EMBL" id="SJPM01000003">
    <property type="protein sequence ID" value="TWT99056.1"/>
    <property type="molecule type" value="Genomic_DNA"/>
</dbReference>
<dbReference type="RefSeq" id="WP_146577681.1">
    <property type="nucleotide sequence ID" value="NZ_SJPM01000003.1"/>
</dbReference>
<protein>
    <submittedName>
        <fullName evidence="5">D-allose-binding periplasmic protein</fullName>
    </submittedName>
</protein>
<evidence type="ECO:0000256" key="2">
    <source>
        <dbReference type="ARBA" id="ARBA00007639"/>
    </source>
</evidence>
<comment type="subcellular location">
    <subcellularLocation>
        <location evidence="1">Cell envelope</location>
    </subcellularLocation>
</comment>
<keyword evidence="6" id="KW-1185">Reference proteome</keyword>
<dbReference type="PROSITE" id="PS51257">
    <property type="entry name" value="PROKAR_LIPOPROTEIN"/>
    <property type="match status" value="1"/>
</dbReference>
<dbReference type="GO" id="GO:0030313">
    <property type="term" value="C:cell envelope"/>
    <property type="evidence" value="ECO:0007669"/>
    <property type="project" value="UniProtKB-SubCell"/>
</dbReference>
<dbReference type="OrthoDB" id="250606at2"/>
<dbReference type="InterPro" id="IPR025997">
    <property type="entry name" value="SBP_2_dom"/>
</dbReference>
<dbReference type="GO" id="GO:0030246">
    <property type="term" value="F:carbohydrate binding"/>
    <property type="evidence" value="ECO:0007669"/>
    <property type="project" value="UniProtKB-ARBA"/>
</dbReference>
<comment type="caution">
    <text evidence="5">The sequence shown here is derived from an EMBL/GenBank/DDBJ whole genome shotgun (WGS) entry which is preliminary data.</text>
</comment>
<comment type="similarity">
    <text evidence="2">Belongs to the bacterial solute-binding protein 2 family.</text>
</comment>
<keyword evidence="3" id="KW-0732">Signal</keyword>
<proteinExistence type="inferred from homology"/>
<dbReference type="Proteomes" id="UP000316213">
    <property type="component" value="Unassembled WGS sequence"/>
</dbReference>
<evidence type="ECO:0000256" key="1">
    <source>
        <dbReference type="ARBA" id="ARBA00004196"/>
    </source>
</evidence>
<gene>
    <name evidence="5" type="primary">alsB</name>
    <name evidence="5" type="ORF">Pla100_22320</name>
</gene>